<comment type="caution">
    <text evidence="1">The sequence shown here is derived from an EMBL/GenBank/DDBJ whole genome shotgun (WGS) entry which is preliminary data.</text>
</comment>
<evidence type="ECO:0000313" key="2">
    <source>
        <dbReference type="Proteomes" id="UP001140234"/>
    </source>
</evidence>
<sequence>MSSPHAGSASPDCSHSASSCGRSPPAEDPADDDDDCQQQQHQRELCRLRVMRQRERESVDERVQRLETERLRAAARRRNETASERETRRLKGRLRALRRRASETEEERARRKEQNRVRMARRRRMLKAARTAAPVAAVAALAVAGRPDPLPTMPLPLAGAAAWGHPSIAPLIRGLGANPPGLVAPLPTTHMAGGVAAVAAAAAALSVVVPEPPPPLAMAPMPGYPAAQLGRQWVVNNSMRVAFDPAVMAPRMAEQPLATAAVMQATAASMTSLAQGLVARIPLLPPPPLAGISTSLAAAIASASYAQPPAQYPQSHPRPLLAGVGGLGLTAATAAAVAAAAAAAAQSRPPPTTATAAAMSLPTHHNHHHNQFGGHYFLPP</sequence>
<gene>
    <name evidence="1" type="ORF">IWQ57_000015</name>
</gene>
<keyword evidence="2" id="KW-1185">Reference proteome</keyword>
<evidence type="ECO:0000313" key="1">
    <source>
        <dbReference type="EMBL" id="KAJ2775858.1"/>
    </source>
</evidence>
<dbReference type="Proteomes" id="UP001140234">
    <property type="component" value="Unassembled WGS sequence"/>
</dbReference>
<accession>A0ACC1K8S5</accession>
<name>A0ACC1K8S5_9FUNG</name>
<proteinExistence type="predicted"/>
<reference evidence="1" key="1">
    <citation type="submission" date="2022-07" db="EMBL/GenBank/DDBJ databases">
        <title>Phylogenomic reconstructions and comparative analyses of Kickxellomycotina fungi.</title>
        <authorList>
            <person name="Reynolds N.K."/>
            <person name="Stajich J.E."/>
            <person name="Barry K."/>
            <person name="Grigoriev I.V."/>
            <person name="Crous P."/>
            <person name="Smith M.E."/>
        </authorList>
    </citation>
    <scope>NUCLEOTIDE SEQUENCE</scope>
    <source>
        <strain evidence="1">CBS 109366</strain>
    </source>
</reference>
<protein>
    <submittedName>
        <fullName evidence="1">Uncharacterized protein</fullName>
    </submittedName>
</protein>
<organism evidence="1 2">
    <name type="scientific">Coemansia nantahalensis</name>
    <dbReference type="NCBI Taxonomy" id="2789366"/>
    <lineage>
        <taxon>Eukaryota</taxon>
        <taxon>Fungi</taxon>
        <taxon>Fungi incertae sedis</taxon>
        <taxon>Zoopagomycota</taxon>
        <taxon>Kickxellomycotina</taxon>
        <taxon>Kickxellomycetes</taxon>
        <taxon>Kickxellales</taxon>
        <taxon>Kickxellaceae</taxon>
        <taxon>Coemansia</taxon>
    </lineage>
</organism>
<dbReference type="EMBL" id="JANBUJ010000001">
    <property type="protein sequence ID" value="KAJ2775858.1"/>
    <property type="molecule type" value="Genomic_DNA"/>
</dbReference>